<accession>A0A433QTG6</accession>
<keyword evidence="1" id="KW-0472">Membrane</keyword>
<reference evidence="2 3" key="1">
    <citation type="journal article" date="2018" name="New Phytol.">
        <title>Phylogenomics of Endogonaceae and evolution of mycorrhizas within Mucoromycota.</title>
        <authorList>
            <person name="Chang Y."/>
            <person name="Desiro A."/>
            <person name="Na H."/>
            <person name="Sandor L."/>
            <person name="Lipzen A."/>
            <person name="Clum A."/>
            <person name="Barry K."/>
            <person name="Grigoriev I.V."/>
            <person name="Martin F.M."/>
            <person name="Stajich J.E."/>
            <person name="Smith M.E."/>
            <person name="Bonito G."/>
            <person name="Spatafora J.W."/>
        </authorList>
    </citation>
    <scope>NUCLEOTIDE SEQUENCE [LARGE SCALE GENOMIC DNA]</scope>
    <source>
        <strain evidence="2 3">AD002</strain>
    </source>
</reference>
<keyword evidence="1" id="KW-0812">Transmembrane</keyword>
<keyword evidence="1" id="KW-1133">Transmembrane helix</keyword>
<feature type="transmembrane region" description="Helical" evidence="1">
    <location>
        <begin position="83"/>
        <end position="104"/>
    </location>
</feature>
<dbReference type="AlphaFoldDB" id="A0A433QTG6"/>
<dbReference type="Proteomes" id="UP000274822">
    <property type="component" value="Unassembled WGS sequence"/>
</dbReference>
<proteinExistence type="predicted"/>
<sequence>MSDQMRRRNVPLAHEYHGEAVFGWLLARADGGDALLQLFCNSIDADGRASKELGGCWRRLWERILDKVSGHGDVVCGDGRVSLALIALGGFFGVGSLALTMVVADGRVAHDRRWCGQEVGK</sequence>
<gene>
    <name evidence="2" type="ORF">BC938DRAFT_473339</name>
</gene>
<comment type="caution">
    <text evidence="2">The sequence shown here is derived from an EMBL/GenBank/DDBJ whole genome shotgun (WGS) entry which is preliminary data.</text>
</comment>
<evidence type="ECO:0000313" key="3">
    <source>
        <dbReference type="Proteomes" id="UP000274822"/>
    </source>
</evidence>
<keyword evidence="3" id="KW-1185">Reference proteome</keyword>
<name>A0A433QTG6_9FUNG</name>
<dbReference type="EMBL" id="RBNJ01001551">
    <property type="protein sequence ID" value="RUS33048.1"/>
    <property type="molecule type" value="Genomic_DNA"/>
</dbReference>
<protein>
    <submittedName>
        <fullName evidence="2">Uncharacterized protein</fullName>
    </submittedName>
</protein>
<organism evidence="2 3">
    <name type="scientific">Jimgerdemannia flammicorona</name>
    <dbReference type="NCBI Taxonomy" id="994334"/>
    <lineage>
        <taxon>Eukaryota</taxon>
        <taxon>Fungi</taxon>
        <taxon>Fungi incertae sedis</taxon>
        <taxon>Mucoromycota</taxon>
        <taxon>Mucoromycotina</taxon>
        <taxon>Endogonomycetes</taxon>
        <taxon>Endogonales</taxon>
        <taxon>Endogonaceae</taxon>
        <taxon>Jimgerdemannia</taxon>
    </lineage>
</organism>
<evidence type="ECO:0000256" key="1">
    <source>
        <dbReference type="SAM" id="Phobius"/>
    </source>
</evidence>
<evidence type="ECO:0000313" key="2">
    <source>
        <dbReference type="EMBL" id="RUS33048.1"/>
    </source>
</evidence>